<evidence type="ECO:0000313" key="2">
    <source>
        <dbReference type="EMBL" id="MEQ2557921.1"/>
    </source>
</evidence>
<protein>
    <submittedName>
        <fullName evidence="2">NDP-hexose 2,3-dehydratase family protein</fullName>
    </submittedName>
</protein>
<name>A0ABV1HF84_9FIRM</name>
<organism evidence="2 3">
    <name type="scientific">Maccoyibacter intestinihominis</name>
    <dbReference type="NCBI Taxonomy" id="3133499"/>
    <lineage>
        <taxon>Bacteria</taxon>
        <taxon>Bacillati</taxon>
        <taxon>Bacillota</taxon>
        <taxon>Clostridia</taxon>
        <taxon>Lachnospirales</taxon>
        <taxon>Lachnospiraceae</taxon>
        <taxon>Maccoyibacter</taxon>
    </lineage>
</organism>
<reference evidence="2 3" key="1">
    <citation type="submission" date="2024-03" db="EMBL/GenBank/DDBJ databases">
        <title>Human intestinal bacterial collection.</title>
        <authorList>
            <person name="Pauvert C."/>
            <person name="Hitch T.C.A."/>
            <person name="Clavel T."/>
        </authorList>
    </citation>
    <scope>NUCLEOTIDE SEQUENCE [LARGE SCALE GENOMIC DNA]</scope>
    <source>
        <strain evidence="2 3">CLA-AA-H185</strain>
    </source>
</reference>
<dbReference type="RefSeq" id="WP_353530915.1">
    <property type="nucleotide sequence ID" value="NZ_JBBMEX010000008.1"/>
</dbReference>
<keyword evidence="3" id="KW-1185">Reference proteome</keyword>
<sequence length="464" mass="54056">MNTVVDIVRSWAASDSSVNPTKEILEWVEQRNATVKVRIDKTDFEKDGFWYYNEEEGCICNRNHSFFSVCGYQRIEEGKVIIEQPIIIQNEIGYLGILCKKIDGVLHFLMQAKIEPGNINKIQISPTIQATKSNFTQKHGGAKPPYLDYFMNAEQYHIVVDQIQSEQSSRFYKKRNRNILVELGEDVEVEVLPSHKWMTLGQIKELMKIDNLVNMDTRTVLSCIPYSTEQLTASEKAEIRSSFKDEALYCSMFEPSRENLIPILYRYINNYKMFAEGETRLVPLHELKDWEFTENEIHCKHDYDFKVVYCDIEMEGREVKQWTQPLFEAIGIAVFGLFTCVENGVRKFLVHAKPEVGCHDFIELGPTVQMEPSNKSNRKNELEEFFFTKLEEQQGIKKNVLLSEEGGRFYHEQNQNVIIEVEKEETGVLPEGYFWVDYATLNRMVQINNCLNIQLRNLLSLLDI</sequence>
<dbReference type="InterPro" id="IPR038153">
    <property type="entry name" value="EvaA-like_sf"/>
</dbReference>
<dbReference type="Proteomes" id="UP001454489">
    <property type="component" value="Unassembled WGS sequence"/>
</dbReference>
<comment type="caution">
    <text evidence="2">The sequence shown here is derived from an EMBL/GenBank/DDBJ whole genome shotgun (WGS) entry which is preliminary data.</text>
</comment>
<accession>A0ABV1HF84</accession>
<dbReference type="Pfam" id="PF03559">
    <property type="entry name" value="Hexose_dehydrat"/>
    <property type="match status" value="2"/>
</dbReference>
<evidence type="ECO:0000259" key="1">
    <source>
        <dbReference type="Pfam" id="PF03559"/>
    </source>
</evidence>
<gene>
    <name evidence="2" type="ORF">WMO43_08575</name>
</gene>
<evidence type="ECO:0000313" key="3">
    <source>
        <dbReference type="Proteomes" id="UP001454489"/>
    </source>
</evidence>
<dbReference type="Gene3D" id="3.90.79.40">
    <property type="entry name" value="EvaA sugar 2,3-dehydratase subunit"/>
    <property type="match status" value="2"/>
</dbReference>
<feature type="domain" description="dTDP-4-dehydro-6-deoxy-alpha-D-glucopyranose 2,3-dehydratase" evidence="1">
    <location>
        <begin position="265"/>
        <end position="462"/>
    </location>
</feature>
<proteinExistence type="predicted"/>
<dbReference type="InterPro" id="IPR005212">
    <property type="entry name" value="EvaA-like"/>
</dbReference>
<dbReference type="EMBL" id="JBBMEX010000008">
    <property type="protein sequence ID" value="MEQ2557921.1"/>
    <property type="molecule type" value="Genomic_DNA"/>
</dbReference>
<feature type="domain" description="dTDP-4-dehydro-6-deoxy-alpha-D-glucopyranose 2,3-dehydratase" evidence="1">
    <location>
        <begin position="21"/>
        <end position="224"/>
    </location>
</feature>